<dbReference type="Gene3D" id="3.40.228.10">
    <property type="entry name" value="Dimethylsulfoxide Reductase, domain 2"/>
    <property type="match status" value="1"/>
</dbReference>
<proteinExistence type="inferred from homology"/>
<dbReference type="PROSITE" id="PS51669">
    <property type="entry name" value="4FE4S_MOW_BIS_MGD"/>
    <property type="match status" value="1"/>
</dbReference>
<dbReference type="InterPro" id="IPR023173">
    <property type="entry name" value="NADPH_Cyt_P450_Rdtase_alpha"/>
</dbReference>
<evidence type="ECO:0000259" key="18">
    <source>
        <dbReference type="PROSITE" id="PS50902"/>
    </source>
</evidence>
<evidence type="ECO:0000256" key="11">
    <source>
        <dbReference type="ARBA" id="ARBA00022827"/>
    </source>
</evidence>
<dbReference type="InterPro" id="IPR001433">
    <property type="entry name" value="OxRdtase_FAD/NAD-bd"/>
</dbReference>
<evidence type="ECO:0000256" key="10">
    <source>
        <dbReference type="ARBA" id="ARBA00022723"/>
    </source>
</evidence>
<evidence type="ECO:0000256" key="1">
    <source>
        <dbReference type="ARBA" id="ARBA00001917"/>
    </source>
</evidence>
<dbReference type="Gene3D" id="2.40.30.10">
    <property type="entry name" value="Translation factors"/>
    <property type="match status" value="1"/>
</dbReference>
<protein>
    <submittedName>
        <fullName evidence="21">Bifunctional nitrate reductase/sulfite reductase flavoprotein subunit alpha</fullName>
    </submittedName>
</protein>
<dbReference type="EMBL" id="CP108482">
    <property type="protein sequence ID" value="WUS56201.1"/>
    <property type="molecule type" value="Genomic_DNA"/>
</dbReference>
<dbReference type="Pfam" id="PF04879">
    <property type="entry name" value="Molybdop_Fe4S4"/>
    <property type="match status" value="1"/>
</dbReference>
<dbReference type="InterPro" id="IPR001094">
    <property type="entry name" value="Flavdoxin-like"/>
</dbReference>
<dbReference type="SUPFAM" id="SSF63380">
    <property type="entry name" value="Riboflavin synthase domain-like"/>
    <property type="match status" value="1"/>
</dbReference>
<dbReference type="PROSITE" id="PS51384">
    <property type="entry name" value="FAD_FR"/>
    <property type="match status" value="1"/>
</dbReference>
<dbReference type="SUPFAM" id="SSF53706">
    <property type="entry name" value="Formate dehydrogenase/DMSO reductase, domains 1-3"/>
    <property type="match status" value="1"/>
</dbReference>
<comment type="cofactor">
    <cofactor evidence="4">
        <name>FAD</name>
        <dbReference type="ChEBI" id="CHEBI:57692"/>
    </cofactor>
</comment>
<dbReference type="InterPro" id="IPR006963">
    <property type="entry name" value="Mopterin_OxRdtase_4Fe-4S_dom"/>
</dbReference>
<dbReference type="InterPro" id="IPR003097">
    <property type="entry name" value="CysJ-like_FAD-binding"/>
</dbReference>
<keyword evidence="10" id="KW-0479">Metal-binding</keyword>
<dbReference type="SUPFAM" id="SSF52343">
    <property type="entry name" value="Ferredoxin reductase-like, C-terminal NADP-linked domain"/>
    <property type="match status" value="1"/>
</dbReference>
<comment type="cofactor">
    <cofactor evidence="3">
        <name>[4Fe-4S] cluster</name>
        <dbReference type="ChEBI" id="CHEBI:49883"/>
    </cofactor>
</comment>
<dbReference type="PRINTS" id="PR00371">
    <property type="entry name" value="FPNCR"/>
</dbReference>
<dbReference type="SUPFAM" id="SSF50692">
    <property type="entry name" value="ADC-like"/>
    <property type="match status" value="1"/>
</dbReference>
<evidence type="ECO:0000259" key="20">
    <source>
        <dbReference type="PROSITE" id="PS51669"/>
    </source>
</evidence>
<evidence type="ECO:0000256" key="12">
    <source>
        <dbReference type="ARBA" id="ARBA00022857"/>
    </source>
</evidence>
<organism evidence="21 22">
    <name type="scientific">Kitasatospora herbaricolor</name>
    <dbReference type="NCBI Taxonomy" id="68217"/>
    <lineage>
        <taxon>Bacteria</taxon>
        <taxon>Bacillati</taxon>
        <taxon>Actinomycetota</taxon>
        <taxon>Actinomycetes</taxon>
        <taxon>Kitasatosporales</taxon>
        <taxon>Streptomycetaceae</taxon>
        <taxon>Kitasatospora</taxon>
    </lineage>
</organism>
<keyword evidence="6" id="KW-0004">4Fe-4S</keyword>
<keyword evidence="8" id="KW-0285">Flavoprotein</keyword>
<keyword evidence="14" id="KW-0408">Iron</keyword>
<dbReference type="InterPro" id="IPR006656">
    <property type="entry name" value="Mopterin_OxRdtase"/>
</dbReference>
<dbReference type="Gene3D" id="2.40.40.20">
    <property type="match status" value="1"/>
</dbReference>
<dbReference type="InterPro" id="IPR027467">
    <property type="entry name" value="MopterinOxRdtase_cofactor_BS"/>
</dbReference>
<dbReference type="PROSITE" id="PS00551">
    <property type="entry name" value="MOLYBDOPTERIN_PROK_1"/>
    <property type="match status" value="1"/>
</dbReference>
<dbReference type="CDD" id="cd02791">
    <property type="entry name" value="MopB_CT_Nitrate-R-NapA-like"/>
    <property type="match status" value="1"/>
</dbReference>
<evidence type="ECO:0000256" key="3">
    <source>
        <dbReference type="ARBA" id="ARBA00001966"/>
    </source>
</evidence>
<dbReference type="CDD" id="cd06199">
    <property type="entry name" value="SiR"/>
    <property type="match status" value="1"/>
</dbReference>
<sequence>MAGTDGGQARTVCSYCGVGCGIVLDLKRDADGRRSVAKVSGDKAHPANGGRLCTKGSTHADLLAAPGRLETALIRTARDEPAVPTDVDAAVTAVARRLRGILEEHGPDALSFYVSGQMSIEAQYLANKLAKGFVRTNQIESNSRLCMASAGTGYKLSLGADGPPGSYRDFEGADAFLVIGANMADCHPILFLRMMERVRSAGAKLIVVDPRRTATAEKADLFLQIRPGTDLALLNGLLHLLMEGGYTDPGFVAEFTEGWEAMPGFLADYPPARVAELTGLAEADIRLAARWIGEAGEWTSCWTMGLNQSTHGTWNTNALVNLHLATGAICRPGSGPLSLTGQPNAMGGREMGYMGPGLPGQRSVLVDADRAFVENLWGLESGALRTDVGRGTVEMFERMAAGDIKACWIICTNPVASVANRRTVIAGLEAAELVITQDVFADTETNAYADVILPGTLWAESEGVMINSERNLTLVPGVIDPPGQATPDWQLIARVACEMGFAEAFGYGSAEEVFDELRRAWNPQTGWDLRGVTYERLREVPVQWPAAPGGPDRNPVRYLNDGVSQTLVEHPDGSRPRLVFPTPSGRARFFARPHLPAAELPDDDHPFVLNTGRLQHQWHTLTKTGKVAKLNKLNPGPFVELHPEDAERLGIAERDHVEVASRRGRAVLPAVVTDRVRPGNCFAPFHWNDLFGEYLAVNAVTNDAVDPLSFQPEFKACAVSLTKVAAPVPVLRPDAEPAADPATPTAVPRAAAAAPVHQQGTAMTPAPAQAGPAAAALPALAALLGLADLTPPPLAEHERRYLSGYLSGVTLAPPAEGVPALPPAAPFERGTALWVDGVLAGMFSRTAAPATAPVIADGLLPAAPTTPALPARRLLVLWASQTGNAEEYATTLNSRLVEAGRAPVLLAMAEAGLADLTGDTDLLLVTSTFGDGEAPDNGADFWQGLSAAEAGRLEGLRYSVLAFGDSSYDDFCGHGRRLDDRLAELGATRLHPRTDCEPDFEEGADAWLRAVLGSLDTPAGAGRKGAPAAPATPAGGPAVPATRPTKNDPYPARLSGNQLLSLPGAGKEVRRFTFDIGDSVEYEAGDALGVRATNCPDLVAEWLAVTGVDPAAEVVLAGTMTTTFAEALTEHLDITRVTPDLLRLAVEHTGDRELKQMLRPDNKDGLARWNWGRQAVDVLAEYPVRLGAQEWADTLKRLQPRLYSISSSPLATPGKVSLTVSVLRYEGPRGHRRKGVASAFLADAEPGTRVPLFVQRSAHFRPPADPTSPAIMIGPGTGVAPFMGFLDQRRALGHQAGNWLFFGEQRRATDFYYQDELAELHRHGTLSRLDLAFSRDQRNKVYVQDKMREHGAQLWSWLQDGAHFYVCGDASRMAKDVDQALRDIAITHGGLDEDGAAAYVKQMSTDKRYARDVY</sequence>
<dbReference type="Pfam" id="PF00175">
    <property type="entry name" value="NAD_binding_1"/>
    <property type="match status" value="1"/>
</dbReference>
<accession>A0ABZ1W5U2</accession>
<evidence type="ECO:0000256" key="9">
    <source>
        <dbReference type="ARBA" id="ARBA00022643"/>
    </source>
</evidence>
<dbReference type="InterPro" id="IPR006655">
    <property type="entry name" value="Mopterin_OxRdtase_prok_CS"/>
</dbReference>
<dbReference type="Gene3D" id="2.20.25.90">
    <property type="entry name" value="ADC-like domains"/>
    <property type="match status" value="1"/>
</dbReference>
<dbReference type="InterPro" id="IPR001709">
    <property type="entry name" value="Flavoprot_Pyr_Nucl_cyt_Rdtase"/>
</dbReference>
<evidence type="ECO:0000256" key="4">
    <source>
        <dbReference type="ARBA" id="ARBA00001974"/>
    </source>
</evidence>
<evidence type="ECO:0000256" key="13">
    <source>
        <dbReference type="ARBA" id="ARBA00023002"/>
    </source>
</evidence>
<dbReference type="InterPro" id="IPR029039">
    <property type="entry name" value="Flavoprotein-like_sf"/>
</dbReference>
<evidence type="ECO:0000256" key="7">
    <source>
        <dbReference type="ARBA" id="ARBA00022505"/>
    </source>
</evidence>
<dbReference type="InterPro" id="IPR017927">
    <property type="entry name" value="FAD-bd_FR_type"/>
</dbReference>
<evidence type="ECO:0000313" key="22">
    <source>
        <dbReference type="Proteomes" id="UP001432014"/>
    </source>
</evidence>
<dbReference type="SUPFAM" id="SSF52218">
    <property type="entry name" value="Flavoproteins"/>
    <property type="match status" value="1"/>
</dbReference>
<comment type="similarity">
    <text evidence="5">Belongs to the prokaryotic molybdopterin-containing oxidoreductase family. NasA/NapA/NarB subfamily.</text>
</comment>
<name>A0ABZ1W5U2_9ACTN</name>
<feature type="domain" description="4Fe-4S Mo/W bis-MGD-type" evidence="20">
    <location>
        <begin position="6"/>
        <end position="67"/>
    </location>
</feature>
<dbReference type="RefSeq" id="WP_329499193.1">
    <property type="nucleotide sequence ID" value="NZ_CP108460.1"/>
</dbReference>
<dbReference type="InterPro" id="IPR006657">
    <property type="entry name" value="MoPterin_dinucl-bd_dom"/>
</dbReference>
<keyword evidence="11" id="KW-0274">FAD</keyword>
<dbReference type="InterPro" id="IPR008254">
    <property type="entry name" value="Flavodoxin/NO_synth"/>
</dbReference>
<keyword evidence="22" id="KW-1185">Reference proteome</keyword>
<evidence type="ECO:0000256" key="14">
    <source>
        <dbReference type="ARBA" id="ARBA00023004"/>
    </source>
</evidence>
<dbReference type="InterPro" id="IPR050123">
    <property type="entry name" value="Prok_molybdopt-oxidoreductase"/>
</dbReference>
<evidence type="ECO:0000256" key="6">
    <source>
        <dbReference type="ARBA" id="ARBA00022485"/>
    </source>
</evidence>
<dbReference type="PANTHER" id="PTHR43105:SF9">
    <property type="entry name" value="NADPH-FE(3+) OXIDOREDUCTASE SUBUNIT ALPHA"/>
    <property type="match status" value="1"/>
</dbReference>
<dbReference type="InterPro" id="IPR009010">
    <property type="entry name" value="Asp_de-COase-like_dom_sf"/>
</dbReference>
<dbReference type="Gene3D" id="3.40.50.740">
    <property type="match status" value="1"/>
</dbReference>
<feature type="region of interest" description="Disordered" evidence="17">
    <location>
        <begin position="1019"/>
        <end position="1056"/>
    </location>
</feature>
<gene>
    <name evidence="21" type="ORF">OG469_12070</name>
</gene>
<evidence type="ECO:0000256" key="16">
    <source>
        <dbReference type="ARBA" id="ARBA00023063"/>
    </source>
</evidence>
<evidence type="ECO:0000256" key="8">
    <source>
        <dbReference type="ARBA" id="ARBA00022630"/>
    </source>
</evidence>
<dbReference type="InterPro" id="IPR039261">
    <property type="entry name" value="FNR_nucleotide-bd"/>
</dbReference>
<keyword evidence="16" id="KW-0534">Nitrate assimilation</keyword>
<dbReference type="Pfam" id="PF00258">
    <property type="entry name" value="Flavodoxin_1"/>
    <property type="match status" value="1"/>
</dbReference>
<dbReference type="Gene3D" id="3.40.50.360">
    <property type="match status" value="1"/>
</dbReference>
<dbReference type="InterPro" id="IPR017938">
    <property type="entry name" value="Riboflavin_synthase-like_b-brl"/>
</dbReference>
<dbReference type="Pfam" id="PF01568">
    <property type="entry name" value="Molydop_binding"/>
    <property type="match status" value="1"/>
</dbReference>
<dbReference type="Pfam" id="PF00384">
    <property type="entry name" value="Molybdopterin"/>
    <property type="match status" value="1"/>
</dbReference>
<dbReference type="Gene3D" id="1.20.990.10">
    <property type="entry name" value="NADPH-cytochrome p450 Reductase, Chain A, domain 3"/>
    <property type="match status" value="1"/>
</dbReference>
<feature type="domain" description="FAD-binding FR-type" evidence="19">
    <location>
        <begin position="1047"/>
        <end position="1263"/>
    </location>
</feature>
<evidence type="ECO:0000256" key="2">
    <source>
        <dbReference type="ARBA" id="ARBA00001942"/>
    </source>
</evidence>
<evidence type="ECO:0000256" key="5">
    <source>
        <dbReference type="ARBA" id="ARBA00008747"/>
    </source>
</evidence>
<feature type="compositionally biased region" description="Low complexity" evidence="17">
    <location>
        <begin position="1019"/>
        <end position="1044"/>
    </location>
</feature>
<dbReference type="PROSITE" id="PS50902">
    <property type="entry name" value="FLAVODOXIN_LIKE"/>
    <property type="match status" value="1"/>
</dbReference>
<comment type="cofactor">
    <cofactor evidence="1">
        <name>FMN</name>
        <dbReference type="ChEBI" id="CHEBI:58210"/>
    </cofactor>
</comment>
<keyword evidence="7" id="KW-0500">Molybdenum</keyword>
<dbReference type="SMART" id="SM00926">
    <property type="entry name" value="Molybdop_Fe4S4"/>
    <property type="match status" value="1"/>
</dbReference>
<keyword evidence="13" id="KW-0560">Oxidoreductase</keyword>
<dbReference type="Proteomes" id="UP001432014">
    <property type="component" value="Chromosome"/>
</dbReference>
<evidence type="ECO:0000259" key="19">
    <source>
        <dbReference type="PROSITE" id="PS51384"/>
    </source>
</evidence>
<dbReference type="CDD" id="cd02754">
    <property type="entry name" value="MopB_Nitrate-R-NapA-like"/>
    <property type="match status" value="1"/>
</dbReference>
<dbReference type="PROSITE" id="PS00932">
    <property type="entry name" value="MOLYBDOPTERIN_PROK_3"/>
    <property type="match status" value="1"/>
</dbReference>
<evidence type="ECO:0000313" key="21">
    <source>
        <dbReference type="EMBL" id="WUS56201.1"/>
    </source>
</evidence>
<keyword evidence="15" id="KW-0411">Iron-sulfur</keyword>
<reference evidence="21 22" key="1">
    <citation type="submission" date="2022-10" db="EMBL/GenBank/DDBJ databases">
        <title>The complete genomes of actinobacterial strains from the NBC collection.</title>
        <authorList>
            <person name="Joergensen T.S."/>
            <person name="Alvarez Arevalo M."/>
            <person name="Sterndorff E.B."/>
            <person name="Faurdal D."/>
            <person name="Vuksanovic O."/>
            <person name="Mourched A.-S."/>
            <person name="Charusanti P."/>
            <person name="Shaw S."/>
            <person name="Blin K."/>
            <person name="Weber T."/>
        </authorList>
    </citation>
    <scope>NUCLEOTIDE SEQUENCE [LARGE SCALE GENOMIC DNA]</scope>
    <source>
        <strain evidence="21 22">NBC_01247</strain>
    </source>
</reference>
<feature type="domain" description="Flavodoxin-like" evidence="18">
    <location>
        <begin position="874"/>
        <end position="1012"/>
    </location>
</feature>
<dbReference type="Gene3D" id="3.40.50.80">
    <property type="entry name" value="Nucleotide-binding domain of ferredoxin-NADP reductase (FNR) module"/>
    <property type="match status" value="1"/>
</dbReference>
<dbReference type="Pfam" id="PF00667">
    <property type="entry name" value="FAD_binding_1"/>
    <property type="match status" value="1"/>
</dbReference>
<dbReference type="PANTHER" id="PTHR43105">
    <property type="entry name" value="RESPIRATORY NITRATE REDUCTASE"/>
    <property type="match status" value="1"/>
</dbReference>
<keyword evidence="9" id="KW-0288">FMN</keyword>
<dbReference type="PRINTS" id="PR00369">
    <property type="entry name" value="FLAVODOXIN"/>
</dbReference>
<evidence type="ECO:0000256" key="17">
    <source>
        <dbReference type="SAM" id="MobiDB-lite"/>
    </source>
</evidence>
<dbReference type="InterPro" id="IPR041957">
    <property type="entry name" value="CT_Nitrate-R-NapA-like"/>
</dbReference>
<keyword evidence="12" id="KW-0521">NADP</keyword>
<comment type="cofactor">
    <cofactor evidence="2">
        <name>Mo-bis(molybdopterin guanine dinucleotide)</name>
        <dbReference type="ChEBI" id="CHEBI:60539"/>
    </cofactor>
</comment>
<evidence type="ECO:0000256" key="15">
    <source>
        <dbReference type="ARBA" id="ARBA00023014"/>
    </source>
</evidence>